<dbReference type="InterPro" id="IPR007121">
    <property type="entry name" value="RNA_pol_bsu_CS"/>
</dbReference>
<evidence type="ECO:0000259" key="16">
    <source>
        <dbReference type="Pfam" id="PF06883"/>
    </source>
</evidence>
<dbReference type="GO" id="GO:0005634">
    <property type="term" value="C:nucleus"/>
    <property type="evidence" value="ECO:0007669"/>
    <property type="project" value="UniProtKB-SubCell"/>
</dbReference>
<evidence type="ECO:0000313" key="17">
    <source>
        <dbReference type="EMBL" id="PXF48121.1"/>
    </source>
</evidence>
<dbReference type="InterPro" id="IPR037033">
    <property type="entry name" value="DNA-dir_RNAP_su2_hyb_sf"/>
</dbReference>
<accession>A0A2V3J142</accession>
<evidence type="ECO:0000256" key="6">
    <source>
        <dbReference type="ARBA" id="ARBA00023163"/>
    </source>
</evidence>
<dbReference type="Gene3D" id="2.40.270.10">
    <property type="entry name" value="DNA-directed RNA polymerase, subunit 2, domain 6"/>
    <property type="match status" value="1"/>
</dbReference>
<dbReference type="GO" id="GO:0032549">
    <property type="term" value="F:ribonucleoside binding"/>
    <property type="evidence" value="ECO:0007669"/>
    <property type="project" value="InterPro"/>
</dbReference>
<evidence type="ECO:0000256" key="9">
    <source>
        <dbReference type="RuleBase" id="RU363031"/>
    </source>
</evidence>
<dbReference type="STRING" id="448386.A0A2V3J142"/>
<reference evidence="17 18" key="1">
    <citation type="journal article" date="2018" name="Mol. Biol. Evol.">
        <title>Analysis of the draft genome of the red seaweed Gracilariopsis chorda provides insights into genome size evolution in Rhodophyta.</title>
        <authorList>
            <person name="Lee J."/>
            <person name="Yang E.C."/>
            <person name="Graf L."/>
            <person name="Yang J.H."/>
            <person name="Qiu H."/>
            <person name="Zel Zion U."/>
            <person name="Chan C.X."/>
            <person name="Stephens T.G."/>
            <person name="Weber A.P.M."/>
            <person name="Boo G.H."/>
            <person name="Boo S.M."/>
            <person name="Kim K.M."/>
            <person name="Shin Y."/>
            <person name="Jung M."/>
            <person name="Lee S.J."/>
            <person name="Yim H.S."/>
            <person name="Lee J.H."/>
            <person name="Bhattacharya D."/>
            <person name="Yoon H.S."/>
        </authorList>
    </citation>
    <scope>NUCLEOTIDE SEQUENCE [LARGE SCALE GENOMIC DNA]</scope>
    <source>
        <strain evidence="17 18">SKKU-2015</strain>
        <tissue evidence="17">Whole body</tissue>
    </source>
</reference>
<dbReference type="GO" id="GO:0006351">
    <property type="term" value="P:DNA-templated transcription"/>
    <property type="evidence" value="ECO:0007669"/>
    <property type="project" value="InterPro"/>
</dbReference>
<dbReference type="GO" id="GO:0003899">
    <property type="term" value="F:DNA-directed RNA polymerase activity"/>
    <property type="evidence" value="ECO:0007669"/>
    <property type="project" value="UniProtKB-EC"/>
</dbReference>
<feature type="domain" description="RNA polymerase beta subunit protrusion" evidence="14">
    <location>
        <begin position="48"/>
        <end position="453"/>
    </location>
</feature>
<evidence type="ECO:0000259" key="13">
    <source>
        <dbReference type="Pfam" id="PF04561"/>
    </source>
</evidence>
<feature type="domain" description="RNA polymerase Rpb2" evidence="12">
    <location>
        <begin position="1125"/>
        <end position="1217"/>
    </location>
</feature>
<feature type="region of interest" description="Disordered" evidence="10">
    <location>
        <begin position="1"/>
        <end position="34"/>
    </location>
</feature>
<dbReference type="Pfam" id="PF00562">
    <property type="entry name" value="RNA_pol_Rpb2_6"/>
    <property type="match status" value="1"/>
</dbReference>
<comment type="catalytic activity">
    <reaction evidence="9">
        <text>RNA(n) + a ribonucleoside 5'-triphosphate = RNA(n+1) + diphosphate</text>
        <dbReference type="Rhea" id="RHEA:21248"/>
        <dbReference type="Rhea" id="RHEA-COMP:14527"/>
        <dbReference type="Rhea" id="RHEA-COMP:17342"/>
        <dbReference type="ChEBI" id="CHEBI:33019"/>
        <dbReference type="ChEBI" id="CHEBI:61557"/>
        <dbReference type="ChEBI" id="CHEBI:140395"/>
        <dbReference type="EC" id="2.7.7.6"/>
    </reaction>
</comment>
<dbReference type="Pfam" id="PF04565">
    <property type="entry name" value="RNA_pol_Rpb2_3"/>
    <property type="match status" value="1"/>
</dbReference>
<keyword evidence="5 9" id="KW-0548">Nucleotidyltransferase</keyword>
<sequence>MEGKSRIQKSLTTKRKVSGNGLRRESIQPSTLPLGSADEHHQFLKSCVAPHVESFDFVIGEGLHLITEEIDPLIFRGPTKEDGKGEHISIRINHLSIQKPRVNLEGPGKVSNKRRIYPSECKRARATYQGELYGAFTVTYGKEEKVHIPSQRIARIPIMVNSIACHLRGMSREELVAQGEEEFEAGGTFIVNGGERVIRLVVVPRSNHAISAVRRANENRGAMFSDLSLSYRSMRRDLTTFTAHLHIFRSGAVRVRVTINRNEYFIPAGVLLRAFLPSETTDREIYELIVGEHSRNIALSNAAIAIIKELSERSIYFRKKDTEPGMKPMVSRTAATAYLGRSFRAIIEFDDEDTSNLEAGIAFLRKYIFVHLSVGAYEAPSESLDRSKADLLVLLIRKLVSTSTGDIEVDNQDATSHQSVMTPGQLYLSLLKEKLEGLLRKVRATVVRLGEKKRGTSYSSGQALHSLVTESLTNAIRSDLISQHMNYLLSTGTLLKSSGLDLPQTQGYSVVAERINFLRFISHFRAVHRGTFYASMRSVSVRKLLPEAWGFICPVHTPDGDPCGILNHMSSTAVITQGSMAKREDIVDLFSDFNITPAPALSAAHAISPLGAIPVVVDGRLIGFVEETSAQELADQIRYTKIRTAVESLSTKAEIILIPETHEKSGFQSGIYIHTCAGRLMRPVKWLAEIASKNISVNDDTCGLDEWIGTMEQVFLRIRPSVDNQTNSVNPIDMEAATHAEISPVSFLSVLASLSPFPEMNQGPRNMFQCQMAKQTMGTPCHAIWNRMDAKVYRLTHPQVPITRSACMQDPMGADLYPNGVNAVVAVISYTGNDMEDALVINKASLERGFAHGTVYVNTRINLDTMGGGKDTKFIPLTEEETDTLKTVDRDGLPIVGARVSLGSALYGVCSRHGSANSSDAQWTKYKSVEDGTIDEVTIYDSDMYRNTKGMRGPGIREANIRTRTSRRPCVGDKFASRAGQKGTMSAAWPSEDMPFSESGMTPDILFNPNGFPSRMTIGMMVEIMSGKAGALHGQFNDSSAFQFDEDHRAIDFFAEQLTKAGYEHAGNETLYSGYTGEPFEVSIFTGVVHYQRLRHMVLDKFQVRTTGRVHPLFRQPIKGRKKGGAIRFGEMERDGLLAHGASFLLRDRLAMASDMHVVRVCSTCGSLLGPTHRKTEGDVICRSCVAEGRDGVIERISMPYSFKYLTNELAAMNIRTIFSLKEVM</sequence>
<feature type="domain" description="RNA polymerase Rpb2" evidence="13">
    <location>
        <begin position="205"/>
        <end position="420"/>
    </location>
</feature>
<keyword evidence="7" id="KW-0539">Nucleus</keyword>
<organism evidence="17 18">
    <name type="scientific">Gracilariopsis chorda</name>
    <dbReference type="NCBI Taxonomy" id="448386"/>
    <lineage>
        <taxon>Eukaryota</taxon>
        <taxon>Rhodophyta</taxon>
        <taxon>Florideophyceae</taxon>
        <taxon>Rhodymeniophycidae</taxon>
        <taxon>Gracilariales</taxon>
        <taxon>Gracilariaceae</taxon>
        <taxon>Gracilariopsis</taxon>
    </lineage>
</organism>
<dbReference type="PANTHER" id="PTHR20856">
    <property type="entry name" value="DNA-DIRECTED RNA POLYMERASE I SUBUNIT 2"/>
    <property type="match status" value="1"/>
</dbReference>
<dbReference type="EC" id="2.7.7.6" evidence="9"/>
<dbReference type="AlphaFoldDB" id="A0A2V3J142"/>
<dbReference type="OrthoDB" id="10248617at2759"/>
<evidence type="ECO:0000256" key="5">
    <source>
        <dbReference type="ARBA" id="ARBA00022695"/>
    </source>
</evidence>
<comment type="caution">
    <text evidence="17">The sequence shown here is derived from an EMBL/GenBank/DDBJ whole genome shotgun (WGS) entry which is preliminary data.</text>
</comment>
<evidence type="ECO:0000256" key="10">
    <source>
        <dbReference type="SAM" id="MobiDB-lite"/>
    </source>
</evidence>
<proteinExistence type="inferred from homology"/>
<evidence type="ECO:0000259" key="15">
    <source>
        <dbReference type="Pfam" id="PF04565"/>
    </source>
</evidence>
<dbReference type="Gene3D" id="3.90.1800.10">
    <property type="entry name" value="RNA polymerase alpha subunit dimerisation domain"/>
    <property type="match status" value="1"/>
</dbReference>
<dbReference type="Pfam" id="PF04561">
    <property type="entry name" value="RNA_pol_Rpb2_2"/>
    <property type="match status" value="1"/>
</dbReference>
<dbReference type="PROSITE" id="PS01166">
    <property type="entry name" value="RNA_POL_BETA"/>
    <property type="match status" value="1"/>
</dbReference>
<gene>
    <name evidence="17" type="ORF">BWQ96_02073</name>
</gene>
<dbReference type="Pfam" id="PF04563">
    <property type="entry name" value="RNA_pol_Rpb2_1"/>
    <property type="match status" value="1"/>
</dbReference>
<dbReference type="Gene3D" id="3.90.1100.10">
    <property type="match status" value="1"/>
</dbReference>
<evidence type="ECO:0000256" key="4">
    <source>
        <dbReference type="ARBA" id="ARBA00022679"/>
    </source>
</evidence>
<dbReference type="InterPro" id="IPR037034">
    <property type="entry name" value="RNA_pol_Rpb2_2_sf"/>
</dbReference>
<evidence type="ECO:0000259" key="14">
    <source>
        <dbReference type="Pfam" id="PF04563"/>
    </source>
</evidence>
<keyword evidence="6 9" id="KW-0804">Transcription</keyword>
<comment type="similarity">
    <text evidence="2 8">Belongs to the RNA polymerase beta chain family.</text>
</comment>
<protein>
    <recommendedName>
        <fullName evidence="9">DNA-directed RNA polymerase subunit beta</fullName>
        <ecNumber evidence="9">2.7.7.6</ecNumber>
    </recommendedName>
</protein>
<evidence type="ECO:0000256" key="3">
    <source>
        <dbReference type="ARBA" id="ARBA00022478"/>
    </source>
</evidence>
<dbReference type="GO" id="GO:0003677">
    <property type="term" value="F:DNA binding"/>
    <property type="evidence" value="ECO:0007669"/>
    <property type="project" value="InterPro"/>
</dbReference>
<dbReference type="InterPro" id="IPR007120">
    <property type="entry name" value="DNA-dir_RNAP_su2_dom"/>
</dbReference>
<dbReference type="InterPro" id="IPR009674">
    <property type="entry name" value="Rpa2_dom_4"/>
</dbReference>
<dbReference type="GO" id="GO:0000428">
    <property type="term" value="C:DNA-directed RNA polymerase complex"/>
    <property type="evidence" value="ECO:0007669"/>
    <property type="project" value="UniProtKB-KW"/>
</dbReference>
<feature type="domain" description="RNA polymerase Rpb2" evidence="15">
    <location>
        <begin position="510"/>
        <end position="574"/>
    </location>
</feature>
<dbReference type="FunFam" id="2.40.270.10:FF:000011">
    <property type="entry name" value="DNA-directed RNA polymerase subunit beta"/>
    <property type="match status" value="1"/>
</dbReference>
<feature type="domain" description="DNA-directed RNA polymerase subunit 2 hybrid-binding" evidence="11">
    <location>
        <begin position="752"/>
        <end position="1123"/>
    </location>
</feature>
<dbReference type="InterPro" id="IPR014724">
    <property type="entry name" value="RNA_pol_RPB2_OB-fold"/>
</dbReference>
<dbReference type="InterPro" id="IPR007641">
    <property type="entry name" value="RNA_pol_Rpb2_7"/>
</dbReference>
<comment type="subcellular location">
    <subcellularLocation>
        <location evidence="1">Nucleus</location>
    </subcellularLocation>
</comment>
<evidence type="ECO:0000256" key="1">
    <source>
        <dbReference type="ARBA" id="ARBA00004123"/>
    </source>
</evidence>
<dbReference type="Gene3D" id="3.90.1110.10">
    <property type="entry name" value="RNA polymerase Rpb2, domain 2"/>
    <property type="match status" value="1"/>
</dbReference>
<keyword evidence="18" id="KW-1185">Reference proteome</keyword>
<name>A0A2V3J142_9FLOR</name>
<evidence type="ECO:0000256" key="8">
    <source>
        <dbReference type="RuleBase" id="RU000434"/>
    </source>
</evidence>
<dbReference type="InterPro" id="IPR007645">
    <property type="entry name" value="RNA_pol_Rpb2_3"/>
</dbReference>
<evidence type="ECO:0000259" key="11">
    <source>
        <dbReference type="Pfam" id="PF00562"/>
    </source>
</evidence>
<evidence type="ECO:0000256" key="2">
    <source>
        <dbReference type="ARBA" id="ARBA00006835"/>
    </source>
</evidence>
<keyword evidence="4 9" id="KW-0808">Transferase</keyword>
<dbReference type="EMBL" id="NBIV01000016">
    <property type="protein sequence ID" value="PXF48121.1"/>
    <property type="molecule type" value="Genomic_DNA"/>
</dbReference>
<keyword evidence="3 9" id="KW-0240">DNA-directed RNA polymerase</keyword>
<dbReference type="InterPro" id="IPR007644">
    <property type="entry name" value="RNA_pol_bsu_protrusion"/>
</dbReference>
<feature type="domain" description="DNA-directed RNA polymerase I subunit RPA2" evidence="16">
    <location>
        <begin position="622"/>
        <end position="682"/>
    </location>
</feature>
<dbReference type="Pfam" id="PF04560">
    <property type="entry name" value="RNA_pol_Rpb2_7"/>
    <property type="match status" value="1"/>
</dbReference>
<evidence type="ECO:0000256" key="7">
    <source>
        <dbReference type="ARBA" id="ARBA00023242"/>
    </source>
</evidence>
<evidence type="ECO:0000259" key="12">
    <source>
        <dbReference type="Pfam" id="PF04560"/>
    </source>
</evidence>
<dbReference type="Proteomes" id="UP000247409">
    <property type="component" value="Unassembled WGS sequence"/>
</dbReference>
<dbReference type="Gene3D" id="2.40.50.150">
    <property type="match status" value="1"/>
</dbReference>
<comment type="function">
    <text evidence="9">DNA-dependent RNA polymerase catalyzes the transcription of DNA into RNA using the four ribonucleoside triphosphates as substrates.</text>
</comment>
<evidence type="ECO:0000313" key="18">
    <source>
        <dbReference type="Proteomes" id="UP000247409"/>
    </source>
</evidence>
<dbReference type="Pfam" id="PF06883">
    <property type="entry name" value="RNA_pol_Rpa2_4"/>
    <property type="match status" value="1"/>
</dbReference>
<dbReference type="SUPFAM" id="SSF64484">
    <property type="entry name" value="beta and beta-prime subunits of DNA dependent RNA-polymerase"/>
    <property type="match status" value="1"/>
</dbReference>
<dbReference type="InterPro" id="IPR015712">
    <property type="entry name" value="DNA-dir_RNA_pol_su2"/>
</dbReference>
<dbReference type="InterPro" id="IPR007642">
    <property type="entry name" value="RNA_pol_Rpb2_2"/>
</dbReference>
<dbReference type="CDD" id="cd00653">
    <property type="entry name" value="RNA_pol_B_RPB2"/>
    <property type="match status" value="1"/>
</dbReference>